<dbReference type="SUPFAM" id="SSF47413">
    <property type="entry name" value="lambda repressor-like DNA-binding domains"/>
    <property type="match status" value="1"/>
</dbReference>
<keyword evidence="1" id="KW-0805">Transcription regulation</keyword>
<dbReference type="InterPro" id="IPR001761">
    <property type="entry name" value="Peripla_BP/Lac1_sug-bd_dom"/>
</dbReference>
<dbReference type="InterPro" id="IPR000843">
    <property type="entry name" value="HTH_LacI"/>
</dbReference>
<dbReference type="Pfam" id="PF00532">
    <property type="entry name" value="Peripla_BP_1"/>
    <property type="match status" value="1"/>
</dbReference>
<proteinExistence type="predicted"/>
<dbReference type="RefSeq" id="WP_120203898.1">
    <property type="nucleotide sequence ID" value="NZ_CP032514.1"/>
</dbReference>
<name>A0ABN5PRQ2_9ACTO</name>
<evidence type="ECO:0000256" key="1">
    <source>
        <dbReference type="ARBA" id="ARBA00023015"/>
    </source>
</evidence>
<reference evidence="6 7" key="1">
    <citation type="submission" date="2018-09" db="EMBL/GenBank/DDBJ databases">
        <authorList>
            <person name="Li J."/>
        </authorList>
    </citation>
    <scope>NUCLEOTIDE SEQUENCE [LARGE SCALE GENOMIC DNA]</scope>
    <source>
        <strain evidence="6 7">2129</strain>
    </source>
</reference>
<feature type="region of interest" description="Disordered" evidence="4">
    <location>
        <begin position="311"/>
        <end position="342"/>
    </location>
</feature>
<evidence type="ECO:0000256" key="3">
    <source>
        <dbReference type="ARBA" id="ARBA00023163"/>
    </source>
</evidence>
<dbReference type="PROSITE" id="PS50932">
    <property type="entry name" value="HTH_LACI_2"/>
    <property type="match status" value="1"/>
</dbReference>
<evidence type="ECO:0000313" key="6">
    <source>
        <dbReference type="EMBL" id="AYD89405.1"/>
    </source>
</evidence>
<feature type="domain" description="HTH lacI-type" evidence="5">
    <location>
        <begin position="6"/>
        <end position="60"/>
    </location>
</feature>
<protein>
    <submittedName>
        <fullName evidence="6">LacI family transcriptional regulator</fullName>
    </submittedName>
</protein>
<organism evidence="6 7">
    <name type="scientific">Actinomyces lilanjuaniae</name>
    <dbReference type="NCBI Taxonomy" id="2321394"/>
    <lineage>
        <taxon>Bacteria</taxon>
        <taxon>Bacillati</taxon>
        <taxon>Actinomycetota</taxon>
        <taxon>Actinomycetes</taxon>
        <taxon>Actinomycetales</taxon>
        <taxon>Actinomycetaceae</taxon>
        <taxon>Actinomyces</taxon>
    </lineage>
</organism>
<dbReference type="Proteomes" id="UP000273001">
    <property type="component" value="Chromosome"/>
</dbReference>
<dbReference type="Gene3D" id="1.10.260.40">
    <property type="entry name" value="lambda repressor-like DNA-binding domains"/>
    <property type="match status" value="1"/>
</dbReference>
<dbReference type="PANTHER" id="PTHR30146">
    <property type="entry name" value="LACI-RELATED TRANSCRIPTIONAL REPRESSOR"/>
    <property type="match status" value="1"/>
</dbReference>
<evidence type="ECO:0000313" key="7">
    <source>
        <dbReference type="Proteomes" id="UP000273001"/>
    </source>
</evidence>
<dbReference type="CDD" id="cd01392">
    <property type="entry name" value="HTH_LacI"/>
    <property type="match status" value="1"/>
</dbReference>
<gene>
    <name evidence="6" type="ORF">D5R93_03850</name>
</gene>
<dbReference type="InterPro" id="IPR028082">
    <property type="entry name" value="Peripla_BP_I"/>
</dbReference>
<keyword evidence="3" id="KW-0804">Transcription</keyword>
<dbReference type="Gene3D" id="3.40.50.2300">
    <property type="match status" value="2"/>
</dbReference>
<keyword evidence="7" id="KW-1185">Reference proteome</keyword>
<sequence length="367" mass="38749">MARRRVTQADLARHAGVSRSLVSRVLQGLDKVSEDKRQRVLAAVQELGYVDNGLATALAGNRRSRLVGFLPQELSNALFVEVYDSLRAELRGHGFQLVIVEGSLDAEEEDARLRQLVSYSPDCVVVAGYAGSTNALTAAVHSIPIVSVTRRISEAGVRSVYSDDRTGAMLATRHLLELGHARIAHLQLPPGIPYEERAAGYMTAMERAGLAPWVITPEAQTRGAAYEAVSTLVNGGEIPTALFCGSDHMALGVLDALRDHGVDVPGAVSVVGYDDQPLARLAGLTTVDQGAAEQGRISGAFVRALLEAQDSSQGAGREGGEGDEDVLSQGSQRGLGLGGGAFRTTPVQQVLAPTLSVRSTTAPPRRG</sequence>
<evidence type="ECO:0000256" key="4">
    <source>
        <dbReference type="SAM" id="MobiDB-lite"/>
    </source>
</evidence>
<dbReference type="PANTHER" id="PTHR30146:SF109">
    <property type="entry name" value="HTH-TYPE TRANSCRIPTIONAL REGULATOR GALS"/>
    <property type="match status" value="1"/>
</dbReference>
<dbReference type="CDD" id="cd06267">
    <property type="entry name" value="PBP1_LacI_sugar_binding-like"/>
    <property type="match status" value="1"/>
</dbReference>
<dbReference type="SMART" id="SM00354">
    <property type="entry name" value="HTH_LACI"/>
    <property type="match status" value="1"/>
</dbReference>
<accession>A0ABN5PRQ2</accession>
<evidence type="ECO:0000256" key="2">
    <source>
        <dbReference type="ARBA" id="ARBA00023125"/>
    </source>
</evidence>
<dbReference type="Pfam" id="PF00356">
    <property type="entry name" value="LacI"/>
    <property type="match status" value="1"/>
</dbReference>
<dbReference type="SUPFAM" id="SSF53822">
    <property type="entry name" value="Periplasmic binding protein-like I"/>
    <property type="match status" value="1"/>
</dbReference>
<dbReference type="InterPro" id="IPR010982">
    <property type="entry name" value="Lambda_DNA-bd_dom_sf"/>
</dbReference>
<dbReference type="EMBL" id="CP032514">
    <property type="protein sequence ID" value="AYD89405.1"/>
    <property type="molecule type" value="Genomic_DNA"/>
</dbReference>
<keyword evidence="2" id="KW-0238">DNA-binding</keyword>
<evidence type="ECO:0000259" key="5">
    <source>
        <dbReference type="PROSITE" id="PS50932"/>
    </source>
</evidence>